<reference evidence="2 3" key="2">
    <citation type="journal article" date="2010" name="Stand. Genomic Sci.">
        <title>Complete genome sequence of Sebaldella termitidis type strain (NCTC 11300).</title>
        <authorList>
            <person name="Harmon-Smith M."/>
            <person name="Celia L."/>
            <person name="Chertkov O."/>
            <person name="Lapidus A."/>
            <person name="Copeland A."/>
            <person name="Glavina Del Rio T."/>
            <person name="Nolan M."/>
            <person name="Lucas S."/>
            <person name="Tice H."/>
            <person name="Cheng J.F."/>
            <person name="Han C."/>
            <person name="Detter J.C."/>
            <person name="Bruce D."/>
            <person name="Goodwin L."/>
            <person name="Pitluck S."/>
            <person name="Pati A."/>
            <person name="Liolios K."/>
            <person name="Ivanova N."/>
            <person name="Mavromatis K."/>
            <person name="Mikhailova N."/>
            <person name="Chen A."/>
            <person name="Palaniappan K."/>
            <person name="Land M."/>
            <person name="Hauser L."/>
            <person name="Chang Y.J."/>
            <person name="Jeffries C.D."/>
            <person name="Brettin T."/>
            <person name="Goker M."/>
            <person name="Beck B."/>
            <person name="Bristow J."/>
            <person name="Eisen J.A."/>
            <person name="Markowitz V."/>
            <person name="Hugenholtz P."/>
            <person name="Kyrpides N.C."/>
            <person name="Klenk H.P."/>
            <person name="Chen F."/>
        </authorList>
    </citation>
    <scope>NUCLEOTIDE SEQUENCE [LARGE SCALE GENOMIC DNA]</scope>
    <source>
        <strain evidence="3">ATCC 33386 / NCTC 11300</strain>
    </source>
</reference>
<feature type="transmembrane region" description="Helical" evidence="1">
    <location>
        <begin position="49"/>
        <end position="71"/>
    </location>
</feature>
<evidence type="ECO:0000256" key="1">
    <source>
        <dbReference type="SAM" id="Phobius"/>
    </source>
</evidence>
<keyword evidence="3" id="KW-1185">Reference proteome</keyword>
<keyword evidence="1" id="KW-1133">Transmembrane helix</keyword>
<feature type="transmembrane region" description="Helical" evidence="1">
    <location>
        <begin position="80"/>
        <end position="98"/>
    </location>
</feature>
<evidence type="ECO:0000313" key="3">
    <source>
        <dbReference type="Proteomes" id="UP000000845"/>
    </source>
</evidence>
<proteinExistence type="predicted"/>
<dbReference type="RefSeq" id="WP_012861931.1">
    <property type="nucleotide sequence ID" value="NC_013517.1"/>
</dbReference>
<sequence>MKKPLLLNIISIVLMMAGIFCVGVTLLALGRLSPDQLAQTYHTSNPAVYMAHIGYTIVLGILLFTSGFLLFRGKEAGRKVFVVSVVIMVVYAVVTQGIKGIQSLGIPVLVIIFLYQYWGIKDYLAKVSEDKAENTIKGSKKANKKKNK</sequence>
<name>D1ALJ4_SEBTE</name>
<feature type="transmembrane region" description="Helical" evidence="1">
    <location>
        <begin position="5"/>
        <end position="29"/>
    </location>
</feature>
<reference evidence="3" key="1">
    <citation type="submission" date="2009-09" db="EMBL/GenBank/DDBJ databases">
        <title>The complete chromosome of Sebaldella termitidis ATCC 33386.</title>
        <authorList>
            <consortium name="US DOE Joint Genome Institute (JGI-PGF)"/>
            <person name="Lucas S."/>
            <person name="Copeland A."/>
            <person name="Lapidus A."/>
            <person name="Glavina del Rio T."/>
            <person name="Dalin E."/>
            <person name="Tice H."/>
            <person name="Bruce D."/>
            <person name="Goodwin L."/>
            <person name="Pitluck S."/>
            <person name="Kyrpides N."/>
            <person name="Mavromatis K."/>
            <person name="Ivanova N."/>
            <person name="Mikhailova N."/>
            <person name="Sims D."/>
            <person name="Meincke L."/>
            <person name="Brettin T."/>
            <person name="Detter J.C."/>
            <person name="Han C."/>
            <person name="Larimer F."/>
            <person name="Land M."/>
            <person name="Hauser L."/>
            <person name="Markowitz V."/>
            <person name="Cheng J.F."/>
            <person name="Hugenholtz P."/>
            <person name="Woyke T."/>
            <person name="Wu D."/>
            <person name="Eisen J.A."/>
        </authorList>
    </citation>
    <scope>NUCLEOTIDE SEQUENCE [LARGE SCALE GENOMIC DNA]</scope>
    <source>
        <strain evidence="3">ATCC 33386 / NCTC 11300</strain>
    </source>
</reference>
<dbReference type="HOGENOM" id="CLU_1757546_0_0_0"/>
<dbReference type="EMBL" id="CP001739">
    <property type="protein sequence ID" value="ACZ09337.1"/>
    <property type="molecule type" value="Genomic_DNA"/>
</dbReference>
<dbReference type="AlphaFoldDB" id="D1ALJ4"/>
<accession>D1ALJ4</accession>
<dbReference type="Proteomes" id="UP000000845">
    <property type="component" value="Chromosome"/>
</dbReference>
<gene>
    <name evidence="2" type="ordered locus">Sterm_2484</name>
</gene>
<organism evidence="2 3">
    <name type="scientific">Sebaldella termitidis (strain ATCC 33386 / NCTC 11300)</name>
    <dbReference type="NCBI Taxonomy" id="526218"/>
    <lineage>
        <taxon>Bacteria</taxon>
        <taxon>Fusobacteriati</taxon>
        <taxon>Fusobacteriota</taxon>
        <taxon>Fusobacteriia</taxon>
        <taxon>Fusobacteriales</taxon>
        <taxon>Leptotrichiaceae</taxon>
        <taxon>Sebaldella</taxon>
    </lineage>
</organism>
<feature type="transmembrane region" description="Helical" evidence="1">
    <location>
        <begin position="104"/>
        <end position="120"/>
    </location>
</feature>
<keyword evidence="1" id="KW-0812">Transmembrane</keyword>
<evidence type="ECO:0000313" key="2">
    <source>
        <dbReference type="EMBL" id="ACZ09337.1"/>
    </source>
</evidence>
<protein>
    <submittedName>
        <fullName evidence="2">Uncharacterized protein</fullName>
    </submittedName>
</protein>
<dbReference type="KEGG" id="str:Sterm_2484"/>
<dbReference type="STRING" id="526218.Sterm_2484"/>
<keyword evidence="1" id="KW-0472">Membrane</keyword>